<dbReference type="PANTHER" id="PTHR24321:SF12">
    <property type="entry name" value="SHORT-CHAIN DEHYDROGENASE_REDUCTASE FAMILY, PUTATIVE (AFU_ORTHOLOGUE AFUA_5G14340)-RELATED"/>
    <property type="match status" value="1"/>
</dbReference>
<keyword evidence="5" id="KW-1185">Reference proteome</keyword>
<evidence type="ECO:0000256" key="3">
    <source>
        <dbReference type="ARBA" id="ARBA00023002"/>
    </source>
</evidence>
<dbReference type="PANTHER" id="PTHR24321">
    <property type="entry name" value="DEHYDROGENASES, SHORT CHAIN"/>
    <property type="match status" value="1"/>
</dbReference>
<dbReference type="PROSITE" id="PS00061">
    <property type="entry name" value="ADH_SHORT"/>
    <property type="match status" value="1"/>
</dbReference>
<dbReference type="InterPro" id="IPR020904">
    <property type="entry name" value="Sc_DH/Rdtase_CS"/>
</dbReference>
<accession>A0A6A6H5K6</accession>
<dbReference type="GO" id="GO:0016491">
    <property type="term" value="F:oxidoreductase activity"/>
    <property type="evidence" value="ECO:0007669"/>
    <property type="project" value="UniProtKB-KW"/>
</dbReference>
<dbReference type="Pfam" id="PF13561">
    <property type="entry name" value="adh_short_C2"/>
    <property type="match status" value="1"/>
</dbReference>
<proteinExistence type="inferred from homology"/>
<gene>
    <name evidence="4" type="ORF">EV356DRAFT_517144</name>
</gene>
<reference evidence="4" key="1">
    <citation type="journal article" date="2020" name="Stud. Mycol.">
        <title>101 Dothideomycetes genomes: a test case for predicting lifestyles and emergence of pathogens.</title>
        <authorList>
            <person name="Haridas S."/>
            <person name="Albert R."/>
            <person name="Binder M."/>
            <person name="Bloem J."/>
            <person name="Labutti K."/>
            <person name="Salamov A."/>
            <person name="Andreopoulos B."/>
            <person name="Baker S."/>
            <person name="Barry K."/>
            <person name="Bills G."/>
            <person name="Bluhm B."/>
            <person name="Cannon C."/>
            <person name="Castanera R."/>
            <person name="Culley D."/>
            <person name="Daum C."/>
            <person name="Ezra D."/>
            <person name="Gonzalez J."/>
            <person name="Henrissat B."/>
            <person name="Kuo A."/>
            <person name="Liang C."/>
            <person name="Lipzen A."/>
            <person name="Lutzoni F."/>
            <person name="Magnuson J."/>
            <person name="Mondo S."/>
            <person name="Nolan M."/>
            <person name="Ohm R."/>
            <person name="Pangilinan J."/>
            <person name="Park H.-J."/>
            <person name="Ramirez L."/>
            <person name="Alfaro M."/>
            <person name="Sun H."/>
            <person name="Tritt A."/>
            <person name="Yoshinaga Y."/>
            <person name="Zwiers L.-H."/>
            <person name="Turgeon B."/>
            <person name="Goodwin S."/>
            <person name="Spatafora J."/>
            <person name="Crous P."/>
            <person name="Grigoriev I."/>
        </authorList>
    </citation>
    <scope>NUCLEOTIDE SEQUENCE</scope>
    <source>
        <strain evidence="4">Tuck. ex Michener</strain>
    </source>
</reference>
<comment type="similarity">
    <text evidence="1">Belongs to the short-chain dehydrogenases/reductases (SDR) family.</text>
</comment>
<keyword evidence="2" id="KW-0521">NADP</keyword>
<dbReference type="PRINTS" id="PR00080">
    <property type="entry name" value="SDRFAMILY"/>
</dbReference>
<dbReference type="CDD" id="cd05233">
    <property type="entry name" value="SDR_c"/>
    <property type="match status" value="1"/>
</dbReference>
<name>A0A6A6H5K6_VIRVR</name>
<dbReference type="OrthoDB" id="5840532at2759"/>
<organism evidence="4 5">
    <name type="scientific">Viridothelium virens</name>
    <name type="common">Speckled blister lichen</name>
    <name type="synonym">Trypethelium virens</name>
    <dbReference type="NCBI Taxonomy" id="1048519"/>
    <lineage>
        <taxon>Eukaryota</taxon>
        <taxon>Fungi</taxon>
        <taxon>Dikarya</taxon>
        <taxon>Ascomycota</taxon>
        <taxon>Pezizomycotina</taxon>
        <taxon>Dothideomycetes</taxon>
        <taxon>Dothideomycetes incertae sedis</taxon>
        <taxon>Trypetheliales</taxon>
        <taxon>Trypetheliaceae</taxon>
        <taxon>Viridothelium</taxon>
    </lineage>
</organism>
<dbReference type="InterPro" id="IPR002347">
    <property type="entry name" value="SDR_fam"/>
</dbReference>
<dbReference type="AlphaFoldDB" id="A0A6A6H5K6"/>
<evidence type="ECO:0000313" key="4">
    <source>
        <dbReference type="EMBL" id="KAF2232803.1"/>
    </source>
</evidence>
<evidence type="ECO:0000256" key="1">
    <source>
        <dbReference type="ARBA" id="ARBA00006484"/>
    </source>
</evidence>
<dbReference type="SUPFAM" id="SSF51735">
    <property type="entry name" value="NAD(P)-binding Rossmann-fold domains"/>
    <property type="match status" value="1"/>
</dbReference>
<dbReference type="Proteomes" id="UP000800092">
    <property type="component" value="Unassembled WGS sequence"/>
</dbReference>
<dbReference type="Gene3D" id="3.40.50.720">
    <property type="entry name" value="NAD(P)-binding Rossmann-like Domain"/>
    <property type="match status" value="1"/>
</dbReference>
<evidence type="ECO:0000256" key="2">
    <source>
        <dbReference type="ARBA" id="ARBA00022857"/>
    </source>
</evidence>
<protein>
    <submittedName>
        <fullName evidence="4">NAD(P)-binding protein</fullName>
    </submittedName>
</protein>
<dbReference type="PRINTS" id="PR00081">
    <property type="entry name" value="GDHRDH"/>
</dbReference>
<sequence length="274" mass="29035">MSVTKTSQKAASGIGEETAIAFAEAGCRGVVFADFDENGACAVADKSKEYAKHPSYRGLGIRVDVTDESSVENMAETTFKEFGRIDYSVNSAGACNDGGNPTSNQELEPFEKVLKTNVTGIMLCVRAVSKIMAKQEPRTYSGRKGERSLGRGSIVNVGSLNSNIASPGLLPYVTSKFAVMGITKTAALDLMSSQVRVNAVCPGWVDTPLLQGGLQRNPKIGEYIQELVPHGRIASPEEIADYIVFACSPSASYINGTGTIIDAGLSLTVHRASL</sequence>
<dbReference type="EMBL" id="ML991812">
    <property type="protein sequence ID" value="KAF2232803.1"/>
    <property type="molecule type" value="Genomic_DNA"/>
</dbReference>
<evidence type="ECO:0000313" key="5">
    <source>
        <dbReference type="Proteomes" id="UP000800092"/>
    </source>
</evidence>
<dbReference type="FunFam" id="3.40.50.720:FF:000084">
    <property type="entry name" value="Short-chain dehydrogenase reductase"/>
    <property type="match status" value="1"/>
</dbReference>
<keyword evidence="3" id="KW-0560">Oxidoreductase</keyword>
<dbReference type="InterPro" id="IPR036291">
    <property type="entry name" value="NAD(P)-bd_dom_sf"/>
</dbReference>